<dbReference type="Gene3D" id="1.10.10.10">
    <property type="entry name" value="Winged helix-like DNA-binding domain superfamily/Winged helix DNA-binding domain"/>
    <property type="match status" value="1"/>
</dbReference>
<dbReference type="InterPro" id="IPR000524">
    <property type="entry name" value="Tscrpt_reg_HTH_GntR"/>
</dbReference>
<dbReference type="Gene3D" id="3.40.1410.10">
    <property type="entry name" value="Chorismate lyase-like"/>
    <property type="match status" value="1"/>
</dbReference>
<dbReference type="CDD" id="cd07377">
    <property type="entry name" value="WHTH_GntR"/>
    <property type="match status" value="1"/>
</dbReference>
<dbReference type="EMBL" id="VDLX02000028">
    <property type="protein sequence ID" value="KAB8186829.1"/>
    <property type="molecule type" value="Genomic_DNA"/>
</dbReference>
<keyword evidence="3" id="KW-0804">Transcription</keyword>
<evidence type="ECO:0000256" key="2">
    <source>
        <dbReference type="ARBA" id="ARBA00023125"/>
    </source>
</evidence>
<dbReference type="AlphaFoldDB" id="A0A5C4V611"/>
<dbReference type="RefSeq" id="WP_139637494.1">
    <property type="nucleotide sequence ID" value="NZ_VDLX02000028.1"/>
</dbReference>
<dbReference type="GO" id="GO:0003700">
    <property type="term" value="F:DNA-binding transcription factor activity"/>
    <property type="evidence" value="ECO:0007669"/>
    <property type="project" value="InterPro"/>
</dbReference>
<dbReference type="PANTHER" id="PTHR44846:SF17">
    <property type="entry name" value="GNTR-FAMILY TRANSCRIPTIONAL REGULATOR"/>
    <property type="match status" value="1"/>
</dbReference>
<dbReference type="Proteomes" id="UP000312512">
    <property type="component" value="Unassembled WGS sequence"/>
</dbReference>
<dbReference type="InterPro" id="IPR011663">
    <property type="entry name" value="UTRA"/>
</dbReference>
<dbReference type="Pfam" id="PF07702">
    <property type="entry name" value="UTRA"/>
    <property type="match status" value="1"/>
</dbReference>
<evidence type="ECO:0000313" key="5">
    <source>
        <dbReference type="Proteomes" id="UP000312512"/>
    </source>
</evidence>
<dbReference type="SMART" id="SM00345">
    <property type="entry name" value="HTH_GNTR"/>
    <property type="match status" value="1"/>
</dbReference>
<dbReference type="GO" id="GO:0045892">
    <property type="term" value="P:negative regulation of DNA-templated transcription"/>
    <property type="evidence" value="ECO:0007669"/>
    <property type="project" value="TreeGrafter"/>
</dbReference>
<accession>A0A5C4V611</accession>
<protein>
    <submittedName>
        <fullName evidence="4">UTRA domain-containing protein</fullName>
    </submittedName>
</protein>
<dbReference type="PRINTS" id="PR00035">
    <property type="entry name" value="HTHGNTR"/>
</dbReference>
<dbReference type="SMART" id="SM00866">
    <property type="entry name" value="UTRA"/>
    <property type="match status" value="1"/>
</dbReference>
<name>A0A5C4V611_9ACTN</name>
<evidence type="ECO:0000313" key="4">
    <source>
        <dbReference type="EMBL" id="KAB8186829.1"/>
    </source>
</evidence>
<reference evidence="4 5" key="1">
    <citation type="submission" date="2019-10" db="EMBL/GenBank/DDBJ databases">
        <title>Nonomuraea sp. nov., isolated from Phyllanthus amarus.</title>
        <authorList>
            <person name="Klykleung N."/>
            <person name="Tanasupawat S."/>
        </authorList>
    </citation>
    <scope>NUCLEOTIDE SEQUENCE [LARGE SCALE GENOMIC DNA]</scope>
    <source>
        <strain evidence="4 5">PA1-10</strain>
    </source>
</reference>
<dbReference type="SUPFAM" id="SSF46785">
    <property type="entry name" value="Winged helix' DNA-binding domain"/>
    <property type="match status" value="1"/>
</dbReference>
<dbReference type="InterPro" id="IPR050679">
    <property type="entry name" value="Bact_HTH_transcr_reg"/>
</dbReference>
<keyword evidence="5" id="KW-1185">Reference proteome</keyword>
<sequence length="260" mass="28625">MSPEAQTGPATQIANDLRAAIANGTLQPGAKLPTVRDLAEQYGVSRNTAAKAIAQLSNEGRIVTRYGSGAYVREAHPVRRVGQDRYAKSNWANSTVEVYRDERHEGEPAEQQGTQTQEVTLLSADERVAQALGVEVGADVYERDRIMFRDGKPTHLVTSYYRREDVEGTAIIDSRPGMAGSGGSFAILAERGLAPDEMTEELFARMPTVEEMVSLDLPPGEPVVEQWRTTRTAEGRVIEYAKGVHPASRFVWSYTFKIPD</sequence>
<dbReference type="Pfam" id="PF00392">
    <property type="entry name" value="GntR"/>
    <property type="match status" value="1"/>
</dbReference>
<gene>
    <name evidence="4" type="ORF">FH608_045890</name>
</gene>
<keyword evidence="1" id="KW-0805">Transcription regulation</keyword>
<keyword evidence="2" id="KW-0238">DNA-binding</keyword>
<dbReference type="OrthoDB" id="3207674at2"/>
<evidence type="ECO:0000256" key="1">
    <source>
        <dbReference type="ARBA" id="ARBA00023015"/>
    </source>
</evidence>
<dbReference type="GO" id="GO:0003677">
    <property type="term" value="F:DNA binding"/>
    <property type="evidence" value="ECO:0007669"/>
    <property type="project" value="UniProtKB-KW"/>
</dbReference>
<organism evidence="4 5">
    <name type="scientific">Nonomuraea phyllanthi</name>
    <dbReference type="NCBI Taxonomy" id="2219224"/>
    <lineage>
        <taxon>Bacteria</taxon>
        <taxon>Bacillati</taxon>
        <taxon>Actinomycetota</taxon>
        <taxon>Actinomycetes</taxon>
        <taxon>Streptosporangiales</taxon>
        <taxon>Streptosporangiaceae</taxon>
        <taxon>Nonomuraea</taxon>
    </lineage>
</organism>
<dbReference type="PROSITE" id="PS50949">
    <property type="entry name" value="HTH_GNTR"/>
    <property type="match status" value="1"/>
</dbReference>
<dbReference type="InterPro" id="IPR036388">
    <property type="entry name" value="WH-like_DNA-bd_sf"/>
</dbReference>
<dbReference type="PANTHER" id="PTHR44846">
    <property type="entry name" value="MANNOSYL-D-GLYCERATE TRANSPORT/METABOLISM SYSTEM REPRESSOR MNGR-RELATED"/>
    <property type="match status" value="1"/>
</dbReference>
<comment type="caution">
    <text evidence="4">The sequence shown here is derived from an EMBL/GenBank/DDBJ whole genome shotgun (WGS) entry which is preliminary data.</text>
</comment>
<dbReference type="InterPro" id="IPR036390">
    <property type="entry name" value="WH_DNA-bd_sf"/>
</dbReference>
<dbReference type="InterPro" id="IPR028978">
    <property type="entry name" value="Chorismate_lyase_/UTRA_dom_sf"/>
</dbReference>
<dbReference type="SUPFAM" id="SSF64288">
    <property type="entry name" value="Chorismate lyase-like"/>
    <property type="match status" value="1"/>
</dbReference>
<evidence type="ECO:0000256" key="3">
    <source>
        <dbReference type="ARBA" id="ARBA00023163"/>
    </source>
</evidence>
<proteinExistence type="predicted"/>